<evidence type="ECO:0000313" key="2">
    <source>
        <dbReference type="EMBL" id="KAF5315280.1"/>
    </source>
</evidence>
<evidence type="ECO:0000313" key="3">
    <source>
        <dbReference type="Proteomes" id="UP000567179"/>
    </source>
</evidence>
<feature type="region of interest" description="Disordered" evidence="1">
    <location>
        <begin position="1"/>
        <end position="48"/>
    </location>
</feature>
<dbReference type="AlphaFoldDB" id="A0A8H5EWK3"/>
<dbReference type="Proteomes" id="UP000567179">
    <property type="component" value="Unassembled WGS sequence"/>
</dbReference>
<feature type="compositionally biased region" description="Polar residues" evidence="1">
    <location>
        <begin position="1"/>
        <end position="18"/>
    </location>
</feature>
<comment type="caution">
    <text evidence="2">The sequence shown here is derived from an EMBL/GenBank/DDBJ whole genome shotgun (WGS) entry which is preliminary data.</text>
</comment>
<feature type="compositionally biased region" description="Basic and acidic residues" evidence="1">
    <location>
        <begin position="33"/>
        <end position="48"/>
    </location>
</feature>
<reference evidence="2 3" key="1">
    <citation type="journal article" date="2020" name="ISME J.">
        <title>Uncovering the hidden diversity of litter-decomposition mechanisms in mushroom-forming fungi.</title>
        <authorList>
            <person name="Floudas D."/>
            <person name="Bentzer J."/>
            <person name="Ahren D."/>
            <person name="Johansson T."/>
            <person name="Persson P."/>
            <person name="Tunlid A."/>
        </authorList>
    </citation>
    <scope>NUCLEOTIDE SEQUENCE [LARGE SCALE GENOMIC DNA]</scope>
    <source>
        <strain evidence="2 3">CBS 101986</strain>
    </source>
</reference>
<organism evidence="2 3">
    <name type="scientific">Psilocybe cf. subviscida</name>
    <dbReference type="NCBI Taxonomy" id="2480587"/>
    <lineage>
        <taxon>Eukaryota</taxon>
        <taxon>Fungi</taxon>
        <taxon>Dikarya</taxon>
        <taxon>Basidiomycota</taxon>
        <taxon>Agaricomycotina</taxon>
        <taxon>Agaricomycetes</taxon>
        <taxon>Agaricomycetidae</taxon>
        <taxon>Agaricales</taxon>
        <taxon>Agaricineae</taxon>
        <taxon>Strophariaceae</taxon>
        <taxon>Psilocybe</taxon>
    </lineage>
</organism>
<gene>
    <name evidence="2" type="ORF">D9619_007563</name>
</gene>
<accession>A0A8H5EWK3</accession>
<keyword evidence="3" id="KW-1185">Reference proteome</keyword>
<dbReference type="EMBL" id="JAACJJ010000043">
    <property type="protein sequence ID" value="KAF5315280.1"/>
    <property type="molecule type" value="Genomic_DNA"/>
</dbReference>
<sequence length="269" mass="30774">MQPTSEPQSAGHSASNMINKHEKHFSTVANHGGSDDEHDNRRARRDSVVSDAGLWSIHSVDGGSERDELEDITTEFHDSSTIRPLGIALTSECPKSEADVPSQSPEISFFSPTQPLSETPLCDNLLEWFDEQTQKFGFEDKTCSHSTSIKILPTEDDWMRMIKLSTQAQIAYLLRRFCPESTRASWFISREKLFFSRLTPPDMIRYLYLGPVDREILLRTYFKTLGFNEGWLISEERKKALARFVFEGEAANIAKNLAVLEHWKITYHQ</sequence>
<proteinExistence type="predicted"/>
<evidence type="ECO:0000256" key="1">
    <source>
        <dbReference type="SAM" id="MobiDB-lite"/>
    </source>
</evidence>
<name>A0A8H5EWK3_9AGAR</name>
<protein>
    <submittedName>
        <fullName evidence="2">Uncharacterized protein</fullName>
    </submittedName>
</protein>